<dbReference type="PANTHER" id="PTHR43798:SF31">
    <property type="entry name" value="AB HYDROLASE SUPERFAMILY PROTEIN YCLE"/>
    <property type="match status" value="1"/>
</dbReference>
<dbReference type="GO" id="GO:0016020">
    <property type="term" value="C:membrane"/>
    <property type="evidence" value="ECO:0007669"/>
    <property type="project" value="TreeGrafter"/>
</dbReference>
<dbReference type="GO" id="GO:0052689">
    <property type="term" value="F:carboxylic ester hydrolase activity"/>
    <property type="evidence" value="ECO:0007669"/>
    <property type="project" value="InterPro"/>
</dbReference>
<dbReference type="Proteomes" id="UP000308271">
    <property type="component" value="Unassembled WGS sequence"/>
</dbReference>
<accession>A0A5C4S7Q1</accession>
<protein>
    <submittedName>
        <fullName evidence="4">Alpha/beta fold hydrolase</fullName>
    </submittedName>
</protein>
<comment type="caution">
    <text evidence="4">The sequence shown here is derived from an EMBL/GenBank/DDBJ whole genome shotgun (WGS) entry which is preliminary data.</text>
</comment>
<name>A0A5C4S7Q1_CHLTI</name>
<gene>
    <name evidence="4" type="ORF">FGF66_04190</name>
</gene>
<dbReference type="InterPro" id="IPR029058">
    <property type="entry name" value="AB_hydrolase_fold"/>
</dbReference>
<dbReference type="EMBL" id="VDCH01000005">
    <property type="protein sequence ID" value="TNJ39560.1"/>
    <property type="molecule type" value="Genomic_DNA"/>
</dbReference>
<dbReference type="Gene3D" id="3.40.50.1820">
    <property type="entry name" value="alpha/beta hydrolase"/>
    <property type="match status" value="1"/>
</dbReference>
<dbReference type="OrthoDB" id="9777090at2"/>
<dbReference type="InterPro" id="IPR012354">
    <property type="entry name" value="Esterase_lipase"/>
</dbReference>
<reference evidence="4 5" key="1">
    <citation type="submission" date="2019-05" db="EMBL/GenBank/DDBJ databases">
        <title>Draft Whole-Genome sequence of the green sulfur bacterium Chlorobaculum thiosulfatiphilum DSM 249.</title>
        <authorList>
            <person name="Meyer T.E."/>
            <person name="Kyndt J.A."/>
        </authorList>
    </citation>
    <scope>NUCLEOTIDE SEQUENCE [LARGE SCALE GENOMIC DNA]</scope>
    <source>
        <strain evidence="4 5">DSM 249</strain>
    </source>
</reference>
<evidence type="ECO:0000256" key="2">
    <source>
        <dbReference type="PIRSR" id="PIRSR017388-2"/>
    </source>
</evidence>
<feature type="binding site" evidence="2">
    <location>
        <position position="23"/>
    </location>
    <ligand>
        <name>substrate</name>
    </ligand>
</feature>
<dbReference type="InterPro" id="IPR050266">
    <property type="entry name" value="AB_hydrolase_sf"/>
</dbReference>
<dbReference type="SUPFAM" id="SSF53474">
    <property type="entry name" value="alpha/beta-Hydrolases"/>
    <property type="match status" value="1"/>
</dbReference>
<feature type="binding site" evidence="2">
    <location>
        <position position="93"/>
    </location>
    <ligand>
        <name>substrate</name>
    </ligand>
</feature>
<dbReference type="PIRSF" id="PIRSF017388">
    <property type="entry name" value="Esterase_lipase"/>
    <property type="match status" value="1"/>
</dbReference>
<evidence type="ECO:0000313" key="4">
    <source>
        <dbReference type="EMBL" id="TNJ39560.1"/>
    </source>
</evidence>
<feature type="domain" description="Serine aminopeptidase S33" evidence="3">
    <location>
        <begin position="17"/>
        <end position="238"/>
    </location>
</feature>
<evidence type="ECO:0000313" key="5">
    <source>
        <dbReference type="Proteomes" id="UP000308271"/>
    </source>
</evidence>
<dbReference type="InterPro" id="IPR022742">
    <property type="entry name" value="Hydrolase_4"/>
</dbReference>
<sequence>MMNRVSHEPPERRLTGIVILHGFTANLESVRELFGPLGRFDLRIATPLLRGHGASSPDELRGVTWPDWLEDAERALETLTGIDGKAVVIGHSMGALLALQLAARRPELVDSVILATPPIRLTSPLGPGRPLHFLAPLISHVVDRWGMEAKFADPGSAIIPEQYDWAPTKTILSMFELLEETMRITVRVRVPALILHARHESIVLPESAEILTRAVATPPEATSIVWFEKTDHQIFCDCERKAAVDAAVRFVANRISSKPHNS</sequence>
<evidence type="ECO:0000256" key="1">
    <source>
        <dbReference type="ARBA" id="ARBA00022801"/>
    </source>
</evidence>
<keyword evidence="1 4" id="KW-0378">Hydrolase</keyword>
<proteinExistence type="predicted"/>
<dbReference type="AlphaFoldDB" id="A0A5C4S7Q1"/>
<dbReference type="PANTHER" id="PTHR43798">
    <property type="entry name" value="MONOACYLGLYCEROL LIPASE"/>
    <property type="match status" value="1"/>
</dbReference>
<keyword evidence="5" id="KW-1185">Reference proteome</keyword>
<organism evidence="4 5">
    <name type="scientific">Chlorobaculum thiosulfatiphilum</name>
    <name type="common">Chlorobium limicola f.sp. thiosulfatophilum</name>
    <dbReference type="NCBI Taxonomy" id="115852"/>
    <lineage>
        <taxon>Bacteria</taxon>
        <taxon>Pseudomonadati</taxon>
        <taxon>Chlorobiota</taxon>
        <taxon>Chlorobiia</taxon>
        <taxon>Chlorobiales</taxon>
        <taxon>Chlorobiaceae</taxon>
        <taxon>Chlorobaculum</taxon>
    </lineage>
</organism>
<dbReference type="Pfam" id="PF12146">
    <property type="entry name" value="Hydrolase_4"/>
    <property type="match status" value="1"/>
</dbReference>
<evidence type="ECO:0000259" key="3">
    <source>
        <dbReference type="Pfam" id="PF12146"/>
    </source>
</evidence>